<dbReference type="AlphaFoldDB" id="A0A5J5IZS0"/>
<dbReference type="GO" id="GO:0016780">
    <property type="term" value="F:phosphotransferase activity, for other substituted phosphate groups"/>
    <property type="evidence" value="ECO:0007669"/>
    <property type="project" value="InterPro"/>
</dbReference>
<dbReference type="RefSeq" id="WP_150448846.1">
    <property type="nucleotide sequence ID" value="NZ_VYSA01000002.1"/>
</dbReference>
<feature type="transmembrane region" description="Helical" evidence="3">
    <location>
        <begin position="7"/>
        <end position="25"/>
    </location>
</feature>
<keyword evidence="3" id="KW-1133">Transmembrane helix</keyword>
<keyword evidence="3" id="KW-0472">Membrane</keyword>
<accession>A0A5J5IZS0</accession>
<dbReference type="Pfam" id="PF01066">
    <property type="entry name" value="CDP-OH_P_transf"/>
    <property type="match status" value="1"/>
</dbReference>
<evidence type="ECO:0000256" key="2">
    <source>
        <dbReference type="RuleBase" id="RU003750"/>
    </source>
</evidence>
<keyword evidence="1 2" id="KW-0808">Transferase</keyword>
<dbReference type="InterPro" id="IPR000462">
    <property type="entry name" value="CDP-OH_P_trans"/>
</dbReference>
<dbReference type="InterPro" id="IPR043130">
    <property type="entry name" value="CDP-OH_PTrfase_TM_dom"/>
</dbReference>
<feature type="transmembrane region" description="Helical" evidence="3">
    <location>
        <begin position="31"/>
        <end position="47"/>
    </location>
</feature>
<dbReference type="OrthoDB" id="9796672at2"/>
<dbReference type="GO" id="GO:0008654">
    <property type="term" value="P:phospholipid biosynthetic process"/>
    <property type="evidence" value="ECO:0007669"/>
    <property type="project" value="InterPro"/>
</dbReference>
<dbReference type="Gene3D" id="1.20.120.1760">
    <property type="match status" value="1"/>
</dbReference>
<sequence>MQKVHLAPLWSFIGGTIGLIIVSMMDALSTAGWIAGLLYLGVSNALLTRGLRRSGAARFGPANTATLVRSTLVGLITALVASSLTESVSVPLLIGLIFPALALDAVDGWLARRTGTVSALGARFDMEVDAFLILVLSAYVSQLLGWWVLALGLMRYVYVVAGWALPWLRTTVPPRYWRKVVAAFAGIALAAAASGLFPTWVGVAVTLIALGLLVESFGRDVVWQFAGRSTARSATVQREAGQQRLPF</sequence>
<evidence type="ECO:0000256" key="1">
    <source>
        <dbReference type="ARBA" id="ARBA00022679"/>
    </source>
</evidence>
<evidence type="ECO:0000313" key="4">
    <source>
        <dbReference type="EMBL" id="KAA9107811.1"/>
    </source>
</evidence>
<dbReference type="InterPro" id="IPR048254">
    <property type="entry name" value="CDP_ALCOHOL_P_TRANSF_CS"/>
</dbReference>
<dbReference type="EMBL" id="VYSA01000002">
    <property type="protein sequence ID" value="KAA9107811.1"/>
    <property type="molecule type" value="Genomic_DNA"/>
</dbReference>
<feature type="transmembrane region" description="Helical" evidence="3">
    <location>
        <begin position="67"/>
        <end position="84"/>
    </location>
</feature>
<keyword evidence="3" id="KW-0812">Transmembrane</keyword>
<comment type="caution">
    <text evidence="4">The sequence shown here is derived from an EMBL/GenBank/DDBJ whole genome shotgun (WGS) entry which is preliminary data.</text>
</comment>
<reference evidence="5" key="1">
    <citation type="submission" date="2019-09" db="EMBL/GenBank/DDBJ databases">
        <title>Mumia zhuanghuii sp. nov. isolated from the intestinal contents of plateau pika (Ochotona curzoniae) in the Qinghai-Tibet plateau of China.</title>
        <authorList>
            <person name="Tian Z."/>
        </authorList>
    </citation>
    <scope>NUCLEOTIDE SEQUENCE [LARGE SCALE GENOMIC DNA]</scope>
    <source>
        <strain evidence="5">JCM 30598</strain>
    </source>
</reference>
<comment type="similarity">
    <text evidence="2">Belongs to the CDP-alcohol phosphatidyltransferase class-I family.</text>
</comment>
<evidence type="ECO:0000256" key="3">
    <source>
        <dbReference type="SAM" id="Phobius"/>
    </source>
</evidence>
<dbReference type="PROSITE" id="PS00379">
    <property type="entry name" value="CDP_ALCOHOL_P_TRANSF"/>
    <property type="match status" value="1"/>
</dbReference>
<evidence type="ECO:0000313" key="5">
    <source>
        <dbReference type="Proteomes" id="UP000325827"/>
    </source>
</evidence>
<feature type="transmembrane region" description="Helical" evidence="3">
    <location>
        <begin position="180"/>
        <end position="213"/>
    </location>
</feature>
<organism evidence="4 5">
    <name type="scientific">Microbacterium rhizomatis</name>
    <dbReference type="NCBI Taxonomy" id="1631477"/>
    <lineage>
        <taxon>Bacteria</taxon>
        <taxon>Bacillati</taxon>
        <taxon>Actinomycetota</taxon>
        <taxon>Actinomycetes</taxon>
        <taxon>Micrococcales</taxon>
        <taxon>Microbacteriaceae</taxon>
        <taxon>Microbacterium</taxon>
    </lineage>
</organism>
<dbReference type="GO" id="GO:0016020">
    <property type="term" value="C:membrane"/>
    <property type="evidence" value="ECO:0007669"/>
    <property type="project" value="InterPro"/>
</dbReference>
<feature type="transmembrane region" description="Helical" evidence="3">
    <location>
        <begin position="146"/>
        <end position="168"/>
    </location>
</feature>
<gene>
    <name evidence="4" type="ORF">F6B43_10255</name>
</gene>
<proteinExistence type="inferred from homology"/>
<name>A0A5J5IZS0_9MICO</name>
<keyword evidence="5" id="KW-1185">Reference proteome</keyword>
<protein>
    <submittedName>
        <fullName evidence="4">CDP-alcohol phosphatidyltransferase family protein</fullName>
    </submittedName>
</protein>
<dbReference type="Proteomes" id="UP000325827">
    <property type="component" value="Unassembled WGS sequence"/>
</dbReference>